<dbReference type="InterPro" id="IPR050951">
    <property type="entry name" value="Retrovirus_Pol_polyprotein"/>
</dbReference>
<evidence type="ECO:0000256" key="5">
    <source>
        <dbReference type="ARBA" id="ARBA00022759"/>
    </source>
</evidence>
<dbReference type="FunFam" id="3.30.70.270:FF:000020">
    <property type="entry name" value="Transposon Tf2-6 polyprotein-like Protein"/>
    <property type="match status" value="1"/>
</dbReference>
<keyword evidence="12" id="KW-1185">Reference proteome</keyword>
<dbReference type="Gene3D" id="1.10.340.70">
    <property type="match status" value="1"/>
</dbReference>
<dbReference type="OMA" id="HINISCN"/>
<dbReference type="eggNOG" id="KOG0017">
    <property type="taxonomic scope" value="Eukaryota"/>
</dbReference>
<dbReference type="Gene3D" id="2.40.70.10">
    <property type="entry name" value="Acid Proteases"/>
    <property type="match status" value="1"/>
</dbReference>
<dbReference type="PROSITE" id="PS50878">
    <property type="entry name" value="RT_POL"/>
    <property type="match status" value="1"/>
</dbReference>
<evidence type="ECO:0000256" key="2">
    <source>
        <dbReference type="ARBA" id="ARBA00022679"/>
    </source>
</evidence>
<gene>
    <name evidence="11" type="ORF">TCM_015096</name>
</gene>
<dbReference type="PANTHER" id="PTHR37984">
    <property type="entry name" value="PROTEIN CBG26694"/>
    <property type="match status" value="1"/>
</dbReference>
<dbReference type="Pfam" id="PF00078">
    <property type="entry name" value="RVT_1"/>
    <property type="match status" value="1"/>
</dbReference>
<dbReference type="GO" id="GO:0004519">
    <property type="term" value="F:endonuclease activity"/>
    <property type="evidence" value="ECO:0007669"/>
    <property type="project" value="UniProtKB-KW"/>
</dbReference>
<name>A0A061G132_THECC</name>
<dbReference type="InterPro" id="IPR041373">
    <property type="entry name" value="RT_RNaseH"/>
</dbReference>
<dbReference type="InterPro" id="IPR021109">
    <property type="entry name" value="Peptidase_aspartic_dom_sf"/>
</dbReference>
<feature type="region of interest" description="Disordered" evidence="9">
    <location>
        <begin position="743"/>
        <end position="782"/>
    </location>
</feature>
<accession>A0A061G132</accession>
<dbReference type="HOGENOM" id="CLU_257641_0_0_1"/>
<sequence>MESSIGNQDAPVPSYIQDLMRMIQTSQERMQILEDNNKRMMDTISQFASSTVTTFQAQSVHPNESAPAGVTHLVTNIEENGGNGEGAVDVVVAANPNPTNTTIAVTPTTTSTAVIPPIPTQGFVTLEELQKLLDQKNKSLNFSEFDLKLPYPASVAAKPYPKDYTSPKFKQFNGKTGDAREHVMKFVETLGVAGLDDDLKLKEFSKSLTEKAYTWYVNLTPGSVQSWNQMCRMFGEKFFSTQEKVTLVDLGREFQKSREDLMEYIQRFRERVLDIQESHDEKELVKVCIQGMFDEYRLHLENLPLPTFATLVEAARRTNNTVFRQKGLTRFGRRNNPTVNAIQGGGRERRGPIRANLRPRRDVPRRGLDEENDSSPPFSVPLDRVRALLQEWVRDGQINLPYTPRPPTTEEKANPRYCDYHRTVGHPLAECRNLRRMFHRRVQAGEVLIGNNRVQNNPLPIHPNPRGQVSAIIHAHHDDPSSSNTQFNDANEATRVTSSIANSLMKTPSFRHFFDQLGFSEEARKEAAISLVQIAGEQYGECNLIGRPMGKMVGAYKNAIVFTEADMCTPHPYHNKPLYVESTINGYPIRRTFIDDGSSVNLIPLSTLKAVNMDLKSLRRPMAITSFDNKEIITLGQVTVNFKMGPIQDQTCFHVIDANVAYHALIGRKFLHMHNIIPSSRHQCIKGYWKGKEVFIPATKAPFELHEVSYIEASFFEDLATDGETAIVRPIGVPFPRWEKYENKTESNGKKKERGGKRIRENTSTYKEVNEEKMSNGPPDTSPSCFQVEAEKEKVQEVLSTEEQLSDQPKPQGDELEEINMAEEGETSKPLFISKSLSGEQKVVLIELLRKFQDVFAWTYEQMPGLDENLIIHELHISPQSKPVKQHARVFHHEIEGQIKEEINKLLKVGFIKPIHYPTWLANVVPVKKKNGTIRVCVDFRDLNKACPKDDFPLPNIDTLVDATAGHEMFSFMDGFSGYNQIKMAREDAEKTAFRTPFGNFYYTVMPFGLKNAGATYQRAMTAIFHDMMHDFMEDYVDDIVVKSKKAFNHFEDLKKVFERCRKYNLRMNPLKCAFGVTAGRFLGFMVHRKGIDVDPTKIKAIQSMPSPMNQKQLKSLLGKVSYIRRFIPALGEIIVPFQALLKKGVPFIWGEPQQQAFEKIKKILTSPATMIMPIKGKPMMLYLTSTPYSIGALLVQEMDGEEKPVYYISRCLHGSELNYPPMEKHCLALVYTTQKLRHYFLAHKLIIVTKSDPIKFLLSKPVLSGRVAKWLLLLGEFDVSVVQPKAIKSQALSDLLAYFPSPFEEIISDAIPAEFHEEVCAVNIEEGEWSLYFDGSSNSFGGGAGIVLIPPNKEDNSAVQSSELVASHLSRGHISLKRKGLRVLEAPSEDENFLISCLELNSFESSREPISELLLPPIYDEEDWRKSIIKELLNPSSTAIPRLKHYILIHGTLYHKGSNGVLARCVSEEEAKERLRIAHEQWCGEEGPPLHRLIQRAGYFWPSMSKDALQLQKACIRCSEPPDVQECNFVGSAGDWRRPYIDFFQNGILPANFQDARQLKRRAQRFFLKGNDLFRLSFAGTSLKCVSPADVNPFRNFTAFILAVFYYL</sequence>
<feature type="compositionally biased region" description="Basic and acidic residues" evidence="9">
    <location>
        <begin position="359"/>
        <end position="369"/>
    </location>
</feature>
<dbReference type="Gramene" id="EOY23098">
    <property type="protein sequence ID" value="EOY23098"/>
    <property type="gene ID" value="TCM_015096"/>
</dbReference>
<dbReference type="Gene3D" id="3.10.10.10">
    <property type="entry name" value="HIV Type 1 Reverse Transcriptase, subunit A, domain 1"/>
    <property type="match status" value="1"/>
</dbReference>
<dbReference type="InterPro" id="IPR043128">
    <property type="entry name" value="Rev_trsase/Diguanyl_cyclase"/>
</dbReference>
<dbReference type="EC" id="2.7.7.49" evidence="1"/>
<dbReference type="InterPro" id="IPR005162">
    <property type="entry name" value="Retrotrans_gag_dom"/>
</dbReference>
<feature type="region of interest" description="Disordered" evidence="9">
    <location>
        <begin position="333"/>
        <end position="379"/>
    </location>
</feature>
<keyword evidence="8" id="KW-0175">Coiled coil</keyword>
<proteinExistence type="predicted"/>
<dbReference type="InParanoid" id="A0A061G132"/>
<feature type="domain" description="Reverse transcriptase" evidence="10">
    <location>
        <begin position="908"/>
        <end position="1087"/>
    </location>
</feature>
<keyword evidence="5" id="KW-0255">Endonuclease</keyword>
<dbReference type="Pfam" id="PF03732">
    <property type="entry name" value="Retrotrans_gag"/>
    <property type="match status" value="1"/>
</dbReference>
<dbReference type="InterPro" id="IPR043502">
    <property type="entry name" value="DNA/RNA_pol_sf"/>
</dbReference>
<evidence type="ECO:0000256" key="7">
    <source>
        <dbReference type="ARBA" id="ARBA00022918"/>
    </source>
</evidence>
<dbReference type="Proteomes" id="UP000026915">
    <property type="component" value="Chromosome 3"/>
</dbReference>
<dbReference type="Gene3D" id="3.30.70.270">
    <property type="match status" value="2"/>
</dbReference>
<dbReference type="CDD" id="cd01647">
    <property type="entry name" value="RT_LTR"/>
    <property type="match status" value="1"/>
</dbReference>
<feature type="coiled-coil region" evidence="8">
    <location>
        <begin position="16"/>
        <end position="43"/>
    </location>
</feature>
<evidence type="ECO:0000256" key="9">
    <source>
        <dbReference type="SAM" id="MobiDB-lite"/>
    </source>
</evidence>
<keyword evidence="2" id="KW-0808">Transferase</keyword>
<evidence type="ECO:0000259" key="10">
    <source>
        <dbReference type="PROSITE" id="PS50878"/>
    </source>
</evidence>
<reference evidence="11 12" key="1">
    <citation type="journal article" date="2013" name="Genome Biol.">
        <title>The genome sequence of the most widely cultivated cacao type and its use to identify candidate genes regulating pod color.</title>
        <authorList>
            <person name="Motamayor J.C."/>
            <person name="Mockaitis K."/>
            <person name="Schmutz J."/>
            <person name="Haiminen N."/>
            <person name="Iii D.L."/>
            <person name="Cornejo O."/>
            <person name="Findley S.D."/>
            <person name="Zheng P."/>
            <person name="Utro F."/>
            <person name="Royaert S."/>
            <person name="Saski C."/>
            <person name="Jenkins J."/>
            <person name="Podicheti R."/>
            <person name="Zhao M."/>
            <person name="Scheffler B.E."/>
            <person name="Stack J.C."/>
            <person name="Feltus F.A."/>
            <person name="Mustiga G.M."/>
            <person name="Amores F."/>
            <person name="Phillips W."/>
            <person name="Marelli J.P."/>
            <person name="May G.D."/>
            <person name="Shapiro H."/>
            <person name="Ma J."/>
            <person name="Bustamante C.D."/>
            <person name="Schnell R.J."/>
            <person name="Main D."/>
            <person name="Gilbert D."/>
            <person name="Parida L."/>
            <person name="Kuhn D.N."/>
        </authorList>
    </citation>
    <scope>NUCLEOTIDE SEQUENCE [LARGE SCALE GENOMIC DNA]</scope>
    <source>
        <strain evidence="12">cv. Matina 1-6</strain>
    </source>
</reference>
<keyword evidence="4" id="KW-0540">Nuclease</keyword>
<keyword evidence="7" id="KW-0695">RNA-directed DNA polymerase</keyword>
<keyword evidence="3" id="KW-0548">Nucleotidyltransferase</keyword>
<evidence type="ECO:0000313" key="12">
    <source>
        <dbReference type="Proteomes" id="UP000026915"/>
    </source>
</evidence>
<dbReference type="CDD" id="cd00303">
    <property type="entry name" value="retropepsin_like"/>
    <property type="match status" value="1"/>
</dbReference>
<dbReference type="Pfam" id="PF17917">
    <property type="entry name" value="RT_RNaseH"/>
    <property type="match status" value="1"/>
</dbReference>
<evidence type="ECO:0000313" key="11">
    <source>
        <dbReference type="EMBL" id="EOY23098.1"/>
    </source>
</evidence>
<protein>
    <recommendedName>
        <fullName evidence="1">RNA-directed DNA polymerase</fullName>
        <ecNumber evidence="1">2.7.7.49</ecNumber>
    </recommendedName>
</protein>
<organism evidence="11 12">
    <name type="scientific">Theobroma cacao</name>
    <name type="common">Cacao</name>
    <name type="synonym">Cocoa</name>
    <dbReference type="NCBI Taxonomy" id="3641"/>
    <lineage>
        <taxon>Eukaryota</taxon>
        <taxon>Viridiplantae</taxon>
        <taxon>Streptophyta</taxon>
        <taxon>Embryophyta</taxon>
        <taxon>Tracheophyta</taxon>
        <taxon>Spermatophyta</taxon>
        <taxon>Magnoliopsida</taxon>
        <taxon>eudicotyledons</taxon>
        <taxon>Gunneridae</taxon>
        <taxon>Pentapetalae</taxon>
        <taxon>rosids</taxon>
        <taxon>malvids</taxon>
        <taxon>Malvales</taxon>
        <taxon>Malvaceae</taxon>
        <taxon>Byttnerioideae</taxon>
        <taxon>Theobroma</taxon>
    </lineage>
</organism>
<feature type="compositionally biased region" description="Basic and acidic residues" evidence="9">
    <location>
        <begin position="743"/>
        <end position="761"/>
    </location>
</feature>
<dbReference type="Gene3D" id="3.10.20.370">
    <property type="match status" value="1"/>
</dbReference>
<evidence type="ECO:0000256" key="8">
    <source>
        <dbReference type="SAM" id="Coils"/>
    </source>
</evidence>
<dbReference type="EMBL" id="CM001881">
    <property type="protein sequence ID" value="EOY23098.1"/>
    <property type="molecule type" value="Genomic_DNA"/>
</dbReference>
<dbReference type="SUPFAM" id="SSF56672">
    <property type="entry name" value="DNA/RNA polymerases"/>
    <property type="match status" value="1"/>
</dbReference>
<evidence type="ECO:0000256" key="6">
    <source>
        <dbReference type="ARBA" id="ARBA00022801"/>
    </source>
</evidence>
<dbReference type="PANTHER" id="PTHR37984:SF5">
    <property type="entry name" value="PROTEIN NYNRIN-LIKE"/>
    <property type="match status" value="1"/>
</dbReference>
<dbReference type="GO" id="GO:0016779">
    <property type="term" value="F:nucleotidyltransferase activity"/>
    <property type="evidence" value="ECO:0007669"/>
    <property type="project" value="UniProtKB-KW"/>
</dbReference>
<evidence type="ECO:0000256" key="1">
    <source>
        <dbReference type="ARBA" id="ARBA00012493"/>
    </source>
</evidence>
<evidence type="ECO:0000256" key="3">
    <source>
        <dbReference type="ARBA" id="ARBA00022695"/>
    </source>
</evidence>
<evidence type="ECO:0000256" key="4">
    <source>
        <dbReference type="ARBA" id="ARBA00022722"/>
    </source>
</evidence>
<dbReference type="InterPro" id="IPR000477">
    <property type="entry name" value="RT_dom"/>
</dbReference>
<dbReference type="CDD" id="cd09274">
    <property type="entry name" value="RNase_HI_RT_Ty3"/>
    <property type="match status" value="1"/>
</dbReference>
<keyword evidence="6" id="KW-0378">Hydrolase</keyword>